<evidence type="ECO:0000313" key="4">
    <source>
        <dbReference type="Proteomes" id="UP000222163"/>
    </source>
</evidence>
<dbReference type="InterPro" id="IPR029058">
    <property type="entry name" value="AB_hydrolase_fold"/>
</dbReference>
<comment type="caution">
    <text evidence="3">The sequence shown here is derived from an EMBL/GenBank/DDBJ whole genome shotgun (WGS) entry which is preliminary data.</text>
</comment>
<sequence>MKQLGLVLIFILTSTIVLAQNPKKSMKKLLSAYEFKTRCVKVDDIEMTYLKEGKGDKTLLFLHGLSSNADAWFKNIEALKETYTCIAVDLPGHGKSSKPQGIYTPTFFADIIYKFIKKKRLKNIILVGHSMGGQASMKLVLKHSEVIEKLVLIAPAGLEQFSEAEGNILKSVYTAEVIKNTTDDQIMKNYALNFYEQPKEVSKMIEDRIRIKQASDFNAHCEAIVKSVHGMLDDPVHKDLEKISQKTLVVFGNKDMLIPNRYLHPKLTIQDVGNIAVDKIKNVTVKYVENCGHFAQFEKPEKVNLLIQEFVESD</sequence>
<dbReference type="PANTHER" id="PTHR43798">
    <property type="entry name" value="MONOACYLGLYCEROL LIPASE"/>
    <property type="match status" value="1"/>
</dbReference>
<dbReference type="Proteomes" id="UP001242342">
    <property type="component" value="Unassembled WGS sequence"/>
</dbReference>
<dbReference type="Pfam" id="PF00561">
    <property type="entry name" value="Abhydrolase_1"/>
    <property type="match status" value="1"/>
</dbReference>
<evidence type="ECO:0000313" key="2">
    <source>
        <dbReference type="EMBL" id="MDP2542847.1"/>
    </source>
</evidence>
<dbReference type="PANTHER" id="PTHR43798:SF33">
    <property type="entry name" value="HYDROLASE, PUTATIVE (AFU_ORTHOLOGUE AFUA_2G14860)-RELATED"/>
    <property type="match status" value="1"/>
</dbReference>
<dbReference type="EMBL" id="PDUU01000004">
    <property type="protein sequence ID" value="PHN97775.1"/>
    <property type="molecule type" value="Genomic_DNA"/>
</dbReference>
<dbReference type="Gene3D" id="3.40.50.1820">
    <property type="entry name" value="alpha/beta hydrolase"/>
    <property type="match status" value="1"/>
</dbReference>
<accession>A0A2G1BW12</accession>
<name>A0A2G1BW12_9FLAO</name>
<proteinExistence type="predicted"/>
<dbReference type="GO" id="GO:0016020">
    <property type="term" value="C:membrane"/>
    <property type="evidence" value="ECO:0007669"/>
    <property type="project" value="TreeGrafter"/>
</dbReference>
<dbReference type="PRINTS" id="PR00111">
    <property type="entry name" value="ABHYDROLASE"/>
</dbReference>
<dbReference type="InterPro" id="IPR050266">
    <property type="entry name" value="AB_hydrolase_sf"/>
</dbReference>
<reference evidence="3 4" key="1">
    <citation type="journal article" date="2016" name="Nat. Commun.">
        <title>Microbial interactions lead to rapid micro-scale successions on model marine particles.</title>
        <authorList>
            <person name="Datta M.S."/>
            <person name="Sliwerska E."/>
            <person name="Gore J."/>
            <person name="Polz M.F."/>
            <person name="Cordero O.X."/>
        </authorList>
    </citation>
    <scope>NUCLEOTIDE SEQUENCE [LARGE SCALE GENOMIC DNA]</scope>
    <source>
        <strain evidence="3 4">4G03</strain>
    </source>
</reference>
<organism evidence="3 4">
    <name type="scientific">Tenacibaculum discolor</name>
    <dbReference type="NCBI Taxonomy" id="361581"/>
    <lineage>
        <taxon>Bacteria</taxon>
        <taxon>Pseudomonadati</taxon>
        <taxon>Bacteroidota</taxon>
        <taxon>Flavobacteriia</taxon>
        <taxon>Flavobacteriales</taxon>
        <taxon>Flavobacteriaceae</taxon>
        <taxon>Tenacibaculum</taxon>
    </lineage>
</organism>
<dbReference type="GO" id="GO:0046464">
    <property type="term" value="P:acylglycerol catabolic process"/>
    <property type="evidence" value="ECO:0007669"/>
    <property type="project" value="TreeGrafter"/>
</dbReference>
<feature type="domain" description="AB hydrolase-1" evidence="1">
    <location>
        <begin position="58"/>
        <end position="300"/>
    </location>
</feature>
<dbReference type="RefSeq" id="WP_099214687.1">
    <property type="nucleotide sequence ID" value="NZ_JAUYVU010000016.1"/>
</dbReference>
<dbReference type="InterPro" id="IPR000073">
    <property type="entry name" value="AB_hydrolase_1"/>
</dbReference>
<keyword evidence="3" id="KW-0378">Hydrolase</keyword>
<evidence type="ECO:0000259" key="1">
    <source>
        <dbReference type="Pfam" id="PF00561"/>
    </source>
</evidence>
<protein>
    <submittedName>
        <fullName evidence="3">Alpha/beta hydrolase</fullName>
    </submittedName>
</protein>
<reference evidence="3" key="2">
    <citation type="submission" date="2017-10" db="EMBL/GenBank/DDBJ databases">
        <authorList>
            <person name="Enke T.N."/>
            <person name="Cordero O.X."/>
        </authorList>
    </citation>
    <scope>NUCLEOTIDE SEQUENCE</scope>
    <source>
        <strain evidence="3">4G03</strain>
    </source>
</reference>
<evidence type="ECO:0000313" key="3">
    <source>
        <dbReference type="EMBL" id="PHN97775.1"/>
    </source>
</evidence>
<evidence type="ECO:0000313" key="5">
    <source>
        <dbReference type="Proteomes" id="UP001242342"/>
    </source>
</evidence>
<reference evidence="2 5" key="3">
    <citation type="submission" date="2023-07" db="EMBL/GenBank/DDBJ databases">
        <title>Genome content predicts the carbon catabolic preferences of heterotrophic bacteria.</title>
        <authorList>
            <person name="Gralka M."/>
        </authorList>
    </citation>
    <scope>NUCLEOTIDE SEQUENCE [LARGE SCALE GENOMIC DNA]</scope>
    <source>
        <strain evidence="2 5">4G03</strain>
    </source>
</reference>
<keyword evidence="5" id="KW-1185">Reference proteome</keyword>
<dbReference type="Proteomes" id="UP000222163">
    <property type="component" value="Unassembled WGS sequence"/>
</dbReference>
<dbReference type="EMBL" id="JAUYVU010000016">
    <property type="protein sequence ID" value="MDP2542847.1"/>
    <property type="molecule type" value="Genomic_DNA"/>
</dbReference>
<dbReference type="SUPFAM" id="SSF53474">
    <property type="entry name" value="alpha/beta-Hydrolases"/>
    <property type="match status" value="1"/>
</dbReference>
<dbReference type="AlphaFoldDB" id="A0A2G1BW12"/>
<dbReference type="GO" id="GO:0047372">
    <property type="term" value="F:monoacylglycerol lipase activity"/>
    <property type="evidence" value="ECO:0007669"/>
    <property type="project" value="TreeGrafter"/>
</dbReference>
<gene>
    <name evidence="3" type="ORF">CSC81_05020</name>
    <name evidence="2" type="ORF">Q8W23_15330</name>
</gene>